<feature type="region of interest" description="Disordered" evidence="1">
    <location>
        <begin position="39"/>
        <end position="61"/>
    </location>
</feature>
<gene>
    <name evidence="2" type="ORF">RchiOBHm_Chr2g0129521</name>
</gene>
<organism evidence="2 3">
    <name type="scientific">Rosa chinensis</name>
    <name type="common">China rose</name>
    <dbReference type="NCBI Taxonomy" id="74649"/>
    <lineage>
        <taxon>Eukaryota</taxon>
        <taxon>Viridiplantae</taxon>
        <taxon>Streptophyta</taxon>
        <taxon>Embryophyta</taxon>
        <taxon>Tracheophyta</taxon>
        <taxon>Spermatophyta</taxon>
        <taxon>Magnoliopsida</taxon>
        <taxon>eudicotyledons</taxon>
        <taxon>Gunneridae</taxon>
        <taxon>Pentapetalae</taxon>
        <taxon>rosids</taxon>
        <taxon>fabids</taxon>
        <taxon>Rosales</taxon>
        <taxon>Rosaceae</taxon>
        <taxon>Rosoideae</taxon>
        <taxon>Rosoideae incertae sedis</taxon>
        <taxon>Rosa</taxon>
    </lineage>
</organism>
<reference evidence="2 3" key="1">
    <citation type="journal article" date="2018" name="Nat. Genet.">
        <title>The Rosa genome provides new insights in the design of modern roses.</title>
        <authorList>
            <person name="Bendahmane M."/>
        </authorList>
    </citation>
    <scope>NUCLEOTIDE SEQUENCE [LARGE SCALE GENOMIC DNA]</scope>
    <source>
        <strain evidence="3">cv. Old Blush</strain>
    </source>
</reference>
<dbReference type="EMBL" id="PDCK01000040">
    <property type="protein sequence ID" value="PRQ50116.1"/>
    <property type="molecule type" value="Genomic_DNA"/>
</dbReference>
<comment type="caution">
    <text evidence="2">The sequence shown here is derived from an EMBL/GenBank/DDBJ whole genome shotgun (WGS) entry which is preliminary data.</text>
</comment>
<evidence type="ECO:0000313" key="2">
    <source>
        <dbReference type="EMBL" id="PRQ50116.1"/>
    </source>
</evidence>
<name>A0A2P6RUL9_ROSCH</name>
<keyword evidence="3" id="KW-1185">Reference proteome</keyword>
<evidence type="ECO:0000256" key="1">
    <source>
        <dbReference type="SAM" id="MobiDB-lite"/>
    </source>
</evidence>
<evidence type="ECO:0000313" key="3">
    <source>
        <dbReference type="Proteomes" id="UP000238479"/>
    </source>
</evidence>
<dbReference type="Gramene" id="PRQ50116">
    <property type="protein sequence ID" value="PRQ50116"/>
    <property type="gene ID" value="RchiOBHm_Chr2g0129521"/>
</dbReference>
<dbReference type="Proteomes" id="UP000238479">
    <property type="component" value="Chromosome 2"/>
</dbReference>
<proteinExistence type="predicted"/>
<sequence length="61" mass="6600">MTDSILPWERQLRIAIKPLRDEVRGCIAFSSLSHLHSPSNAAGLSSQTPPHSSFNAASLSL</sequence>
<dbReference type="AlphaFoldDB" id="A0A2P6RUL9"/>
<protein>
    <submittedName>
        <fullName evidence="2">Uncharacterized protein</fullName>
    </submittedName>
</protein>
<accession>A0A2P6RUL9</accession>